<keyword evidence="4" id="KW-1185">Reference proteome</keyword>
<feature type="compositionally biased region" description="Low complexity" evidence="1">
    <location>
        <begin position="8"/>
        <end position="27"/>
    </location>
</feature>
<evidence type="ECO:0000313" key="4">
    <source>
        <dbReference type="Proteomes" id="UP000662111"/>
    </source>
</evidence>
<dbReference type="RefSeq" id="WP_169448509.1">
    <property type="nucleotide sequence ID" value="NZ_BMLB01000001.1"/>
</dbReference>
<feature type="region of interest" description="Disordered" evidence="1">
    <location>
        <begin position="1"/>
        <end position="27"/>
    </location>
</feature>
<evidence type="ECO:0000256" key="1">
    <source>
        <dbReference type="SAM" id="MobiDB-lite"/>
    </source>
</evidence>
<keyword evidence="2" id="KW-0812">Transmembrane</keyword>
<evidence type="ECO:0000313" key="3">
    <source>
        <dbReference type="EMBL" id="GGK56445.1"/>
    </source>
</evidence>
<gene>
    <name evidence="3" type="ORF">GCM10011509_01010</name>
</gene>
<protein>
    <recommendedName>
        <fullName evidence="5">Copper chaperone PCu(A)C</fullName>
    </recommendedName>
</protein>
<comment type="caution">
    <text evidence="3">The sequence shown here is derived from an EMBL/GenBank/DDBJ whole genome shotgun (WGS) entry which is preliminary data.</text>
</comment>
<dbReference type="EMBL" id="BMLB01000001">
    <property type="protein sequence ID" value="GGK56445.1"/>
    <property type="molecule type" value="Genomic_DNA"/>
</dbReference>
<sequence length="210" mass="21343">MTSSTDSTTRQPARAPAAPVTPARATPAPRRGLAWAGVVLGVLVLALLTLWGQTAGQGRALVDTEVAHDGGRFVVTQAWTTPDPMMLMHPDDADSFAALGMQMPAMSAMMSDAVPEGSKRVAVELVVTAGESGMSFPAGATSLTADGVTYPPYLALLGDESLLPGAMINGVVIFEVPSSTGAAQFRLGTEGRPVHVDVGGGPGGGGHEGH</sequence>
<name>A0ABQ2F2R8_9MICO</name>
<reference evidence="4" key="1">
    <citation type="journal article" date="2019" name="Int. J. Syst. Evol. Microbiol.">
        <title>The Global Catalogue of Microorganisms (GCM) 10K type strain sequencing project: providing services to taxonomists for standard genome sequencing and annotation.</title>
        <authorList>
            <consortium name="The Broad Institute Genomics Platform"/>
            <consortium name="The Broad Institute Genome Sequencing Center for Infectious Disease"/>
            <person name="Wu L."/>
            <person name="Ma J."/>
        </authorList>
    </citation>
    <scope>NUCLEOTIDE SEQUENCE [LARGE SCALE GENOMIC DNA]</scope>
    <source>
        <strain evidence="4">CGMCC 1.5362</strain>
    </source>
</reference>
<feature type="transmembrane region" description="Helical" evidence="2">
    <location>
        <begin position="32"/>
        <end position="51"/>
    </location>
</feature>
<evidence type="ECO:0000256" key="2">
    <source>
        <dbReference type="SAM" id="Phobius"/>
    </source>
</evidence>
<accession>A0ABQ2F2R8</accession>
<evidence type="ECO:0008006" key="5">
    <source>
        <dbReference type="Google" id="ProtNLM"/>
    </source>
</evidence>
<proteinExistence type="predicted"/>
<dbReference type="Proteomes" id="UP000662111">
    <property type="component" value="Unassembled WGS sequence"/>
</dbReference>
<keyword evidence="2" id="KW-0472">Membrane</keyword>
<keyword evidence="2" id="KW-1133">Transmembrane helix</keyword>
<organism evidence="3 4">
    <name type="scientific">Ornithinimicrobium pekingense</name>
    <dbReference type="NCBI Taxonomy" id="384677"/>
    <lineage>
        <taxon>Bacteria</taxon>
        <taxon>Bacillati</taxon>
        <taxon>Actinomycetota</taxon>
        <taxon>Actinomycetes</taxon>
        <taxon>Micrococcales</taxon>
        <taxon>Ornithinimicrobiaceae</taxon>
        <taxon>Ornithinimicrobium</taxon>
    </lineage>
</organism>